<name>A0A5A7QK32_STRAF</name>
<dbReference type="PROSITE" id="PS00636">
    <property type="entry name" value="DNAJ_1"/>
    <property type="match status" value="1"/>
</dbReference>
<comment type="caution">
    <text evidence="3">The sequence shown here is derived from an EMBL/GenBank/DDBJ whole genome shotgun (WGS) entry which is preliminary data.</text>
</comment>
<evidence type="ECO:0000313" key="3">
    <source>
        <dbReference type="EMBL" id="GER45494.1"/>
    </source>
</evidence>
<keyword evidence="4" id="KW-1185">Reference proteome</keyword>
<dbReference type="Pfam" id="PF11926">
    <property type="entry name" value="DUF3444"/>
    <property type="match status" value="1"/>
</dbReference>
<dbReference type="PANTHER" id="PTHR44137">
    <property type="entry name" value="BNAC03G44070D PROTEIN"/>
    <property type="match status" value="1"/>
</dbReference>
<dbReference type="InterPro" id="IPR036869">
    <property type="entry name" value="J_dom_sf"/>
</dbReference>
<feature type="region of interest" description="Disordered" evidence="1">
    <location>
        <begin position="358"/>
        <end position="386"/>
    </location>
</feature>
<dbReference type="Proteomes" id="UP000325081">
    <property type="component" value="Unassembled WGS sequence"/>
</dbReference>
<evidence type="ECO:0000256" key="1">
    <source>
        <dbReference type="SAM" id="MobiDB-lite"/>
    </source>
</evidence>
<reference evidence="4" key="1">
    <citation type="journal article" date="2019" name="Curr. Biol.">
        <title>Genome Sequence of Striga asiatica Provides Insight into the Evolution of Plant Parasitism.</title>
        <authorList>
            <person name="Yoshida S."/>
            <person name="Kim S."/>
            <person name="Wafula E.K."/>
            <person name="Tanskanen J."/>
            <person name="Kim Y.M."/>
            <person name="Honaas L."/>
            <person name="Yang Z."/>
            <person name="Spallek T."/>
            <person name="Conn C.E."/>
            <person name="Ichihashi Y."/>
            <person name="Cheong K."/>
            <person name="Cui S."/>
            <person name="Der J.P."/>
            <person name="Gundlach H."/>
            <person name="Jiao Y."/>
            <person name="Hori C."/>
            <person name="Ishida J.K."/>
            <person name="Kasahara H."/>
            <person name="Kiba T."/>
            <person name="Kim M.S."/>
            <person name="Koo N."/>
            <person name="Laohavisit A."/>
            <person name="Lee Y.H."/>
            <person name="Lumba S."/>
            <person name="McCourt P."/>
            <person name="Mortimer J.C."/>
            <person name="Mutuku J.M."/>
            <person name="Nomura T."/>
            <person name="Sasaki-Sekimoto Y."/>
            <person name="Seto Y."/>
            <person name="Wang Y."/>
            <person name="Wakatake T."/>
            <person name="Sakakibara H."/>
            <person name="Demura T."/>
            <person name="Yamaguchi S."/>
            <person name="Yoneyama K."/>
            <person name="Manabe R.I."/>
            <person name="Nelson D.C."/>
            <person name="Schulman A.H."/>
            <person name="Timko M.P."/>
            <person name="dePamphilis C.W."/>
            <person name="Choi D."/>
            <person name="Shirasu K."/>
        </authorList>
    </citation>
    <scope>NUCLEOTIDE SEQUENCE [LARGE SCALE GENOMIC DNA]</scope>
    <source>
        <strain evidence="4">cv. UVA1</strain>
    </source>
</reference>
<feature type="compositionally biased region" description="Basic and acidic residues" evidence="1">
    <location>
        <begin position="451"/>
        <end position="463"/>
    </location>
</feature>
<dbReference type="SMART" id="SM00271">
    <property type="entry name" value="DnaJ"/>
    <property type="match status" value="1"/>
</dbReference>
<protein>
    <submittedName>
        <fullName evidence="3">Heat shock protein binding protein</fullName>
    </submittedName>
</protein>
<proteinExistence type="predicted"/>
<dbReference type="InterPro" id="IPR018253">
    <property type="entry name" value="DnaJ_domain_CS"/>
</dbReference>
<dbReference type="InterPro" id="IPR024593">
    <property type="entry name" value="DUF3444"/>
</dbReference>
<dbReference type="AlphaFoldDB" id="A0A5A7QK32"/>
<dbReference type="Pfam" id="PF00226">
    <property type="entry name" value="DnaJ"/>
    <property type="match status" value="1"/>
</dbReference>
<dbReference type="PRINTS" id="PR00625">
    <property type="entry name" value="JDOMAIN"/>
</dbReference>
<organism evidence="3 4">
    <name type="scientific">Striga asiatica</name>
    <name type="common">Asiatic witchweed</name>
    <name type="synonym">Buchnera asiatica</name>
    <dbReference type="NCBI Taxonomy" id="4170"/>
    <lineage>
        <taxon>Eukaryota</taxon>
        <taxon>Viridiplantae</taxon>
        <taxon>Streptophyta</taxon>
        <taxon>Embryophyta</taxon>
        <taxon>Tracheophyta</taxon>
        <taxon>Spermatophyta</taxon>
        <taxon>Magnoliopsida</taxon>
        <taxon>eudicotyledons</taxon>
        <taxon>Gunneridae</taxon>
        <taxon>Pentapetalae</taxon>
        <taxon>asterids</taxon>
        <taxon>lamiids</taxon>
        <taxon>Lamiales</taxon>
        <taxon>Orobanchaceae</taxon>
        <taxon>Buchnereae</taxon>
        <taxon>Striga</taxon>
    </lineage>
</organism>
<evidence type="ECO:0000259" key="2">
    <source>
        <dbReference type="PROSITE" id="PS50076"/>
    </source>
</evidence>
<gene>
    <name evidence="3" type="ORF">STAS_22443</name>
</gene>
<dbReference type="PROSITE" id="PS50076">
    <property type="entry name" value="DNAJ_2"/>
    <property type="match status" value="1"/>
</dbReference>
<dbReference type="InterPro" id="IPR001623">
    <property type="entry name" value="DnaJ_domain"/>
</dbReference>
<dbReference type="OrthoDB" id="66964at2759"/>
<dbReference type="EMBL" id="BKCP01007182">
    <property type="protein sequence ID" value="GER45494.1"/>
    <property type="molecule type" value="Genomic_DNA"/>
</dbReference>
<sequence length="779" mass="87300">MECNKEEAVRAKQVAEQKLLEKDISGAKKFALKAQSLYPKLEGLSQFLEIIDVHAAYEKKINGEVDYYGIFGVDALVNEEVLKKQYKRMALSLHPDKNKSVGADGAFKILSQAWSVLSDINQRTVYNSKINLRAANHAAGIFCSSSAMYASPTNSFGFSARPTKQGTSTSQCYSSTSRNAKYGANSAQVPISNPTISRNTRPVPTYQHSPSSTTGNFVPPSIPHFHQQHDPYTNQPVNSHPPCVKTFWTMCNRCSSYFEFGINYMNQNILCLHCRMPFSAIEMAPPKVNYTSVFGGARASPAKPASVDGRPKTNGPEMTEKKKRAYGVSMKNNRAIPEQMKAETAYNDVNGMKKREKIVKKRRKDLDSAGDEAPGRKPGAKRASAKLNRNFDANWESKSVKELSQAEIRAMLSRKARMEIRGLLSEWKAEEPEASCVKDVQTKDAFNHVKAEKSGDDLFKDPKNTVQTEKSPSLEEPDDVDTNADETMSMMVPDANFHNFDDDRIEDSFSENQVWAAYDNDDGMPRYYALVQRVISRKPFKMQISWLNSRSCSEFGSLDWIGSGFTKTSGDYRAGKCEVNKRLNSFSHPVKWKKGPRGVIQVYPTKGDVWAMYRNWSPDWVDQDIKDEIIHKYDVVVVLEECSENVGVVVARLVKVGGFTSVFNLDKRETHVIMREEMFRFSHQVPFYILSGVEAENLTKDCYELDPAALPLELLKMIADAEAAEEQVSEAVSDAKLESASVGNQKDRDVDVRFAANCMEWGLPDALHSGEKKTAVVGF</sequence>
<dbReference type="Gene3D" id="1.10.287.110">
    <property type="entry name" value="DnaJ domain"/>
    <property type="match status" value="1"/>
</dbReference>
<feature type="region of interest" description="Disordered" evidence="1">
    <location>
        <begin position="299"/>
        <end position="318"/>
    </location>
</feature>
<dbReference type="CDD" id="cd06257">
    <property type="entry name" value="DnaJ"/>
    <property type="match status" value="1"/>
</dbReference>
<feature type="region of interest" description="Disordered" evidence="1">
    <location>
        <begin position="451"/>
        <end position="480"/>
    </location>
</feature>
<feature type="domain" description="J" evidence="2">
    <location>
        <begin position="66"/>
        <end position="130"/>
    </location>
</feature>
<dbReference type="PANTHER" id="PTHR44137:SF61">
    <property type="entry name" value="J DOMAIN-CONTAINING PROTEIN"/>
    <property type="match status" value="1"/>
</dbReference>
<feature type="compositionally biased region" description="Polar residues" evidence="1">
    <location>
        <begin position="184"/>
        <end position="216"/>
    </location>
</feature>
<accession>A0A5A7QK32</accession>
<evidence type="ECO:0000313" key="4">
    <source>
        <dbReference type="Proteomes" id="UP000325081"/>
    </source>
</evidence>
<dbReference type="SUPFAM" id="SSF46565">
    <property type="entry name" value="Chaperone J-domain"/>
    <property type="match status" value="1"/>
</dbReference>
<feature type="region of interest" description="Disordered" evidence="1">
    <location>
        <begin position="184"/>
        <end position="233"/>
    </location>
</feature>
<keyword evidence="3" id="KW-0346">Stress response</keyword>